<dbReference type="EMBL" id="PGVG01000052">
    <property type="protein sequence ID" value="PJG50664.1"/>
    <property type="molecule type" value="Genomic_DNA"/>
</dbReference>
<gene>
    <name evidence="2" type="ORF">CVM73_34915</name>
</gene>
<accession>A0A2M8QYL7</accession>
<sequence length="77" mass="7979">MTAARHNAGAPPLPLAGEGWGGGISASEDPRGERAPTRRALRARRPPPQAGEVQRARGETASITQHDFLATAAIVTA</sequence>
<keyword evidence="3" id="KW-1185">Reference proteome</keyword>
<reference evidence="2 3" key="1">
    <citation type="submission" date="2017-11" db="EMBL/GenBank/DDBJ databases">
        <title>Bradyrhizobium forestalis sp. nov., an efficient nitrogen-fixing bacterium isolated from nodules of forest legume species in the Amazon.</title>
        <authorList>
            <person name="Costa E.M."/>
            <person name="Guimaraes A."/>
            <person name="Carvalho T.S."/>
            <person name="Rodrigues T.L."/>
            <person name="Ribeiro P.R.A."/>
            <person name="Lebbe L."/>
            <person name="Willems A."/>
            <person name="Moreira F.M.S."/>
        </authorList>
    </citation>
    <scope>NUCLEOTIDE SEQUENCE [LARGE SCALE GENOMIC DNA]</scope>
    <source>
        <strain evidence="2 3">INPA54B</strain>
    </source>
</reference>
<evidence type="ECO:0000256" key="1">
    <source>
        <dbReference type="SAM" id="MobiDB-lite"/>
    </source>
</evidence>
<comment type="caution">
    <text evidence="2">The sequence shown here is derived from an EMBL/GenBank/DDBJ whole genome shotgun (WGS) entry which is preliminary data.</text>
</comment>
<evidence type="ECO:0000313" key="3">
    <source>
        <dbReference type="Proteomes" id="UP000231194"/>
    </source>
</evidence>
<dbReference type="Proteomes" id="UP000231194">
    <property type="component" value="Unassembled WGS sequence"/>
</dbReference>
<dbReference type="AlphaFoldDB" id="A0A2M8QYL7"/>
<organism evidence="2 3">
    <name type="scientific">Bradyrhizobium forestalis</name>
    <dbReference type="NCBI Taxonomy" id="1419263"/>
    <lineage>
        <taxon>Bacteria</taxon>
        <taxon>Pseudomonadati</taxon>
        <taxon>Pseudomonadota</taxon>
        <taxon>Alphaproteobacteria</taxon>
        <taxon>Hyphomicrobiales</taxon>
        <taxon>Nitrobacteraceae</taxon>
        <taxon>Bradyrhizobium</taxon>
    </lineage>
</organism>
<feature type="region of interest" description="Disordered" evidence="1">
    <location>
        <begin position="1"/>
        <end position="64"/>
    </location>
</feature>
<proteinExistence type="predicted"/>
<evidence type="ECO:0000313" key="2">
    <source>
        <dbReference type="EMBL" id="PJG50664.1"/>
    </source>
</evidence>
<protein>
    <submittedName>
        <fullName evidence="2">Uncharacterized protein</fullName>
    </submittedName>
</protein>
<name>A0A2M8QYL7_9BRAD</name>